<accession>A0A5C6ZSH4</accession>
<dbReference type="EMBL" id="VORY01000041">
    <property type="protein sequence ID" value="TXD91631.1"/>
    <property type="molecule type" value="Genomic_DNA"/>
</dbReference>
<sequence>MDILEIININDVPLIKALVINYMTYEYEADAELNDDSVLNELRYLYNNNLMGVLVDYEFTFSNHQLEREMSPCN</sequence>
<organism evidence="1 2">
    <name type="scientific">Gillisia hiemivivida</name>
    <dbReference type="NCBI Taxonomy" id="291190"/>
    <lineage>
        <taxon>Bacteria</taxon>
        <taxon>Pseudomonadati</taxon>
        <taxon>Bacteroidota</taxon>
        <taxon>Flavobacteriia</taxon>
        <taxon>Flavobacteriales</taxon>
        <taxon>Flavobacteriaceae</taxon>
        <taxon>Gillisia</taxon>
    </lineage>
</organism>
<proteinExistence type="predicted"/>
<evidence type="ECO:0000313" key="2">
    <source>
        <dbReference type="Proteomes" id="UP000321367"/>
    </source>
</evidence>
<dbReference type="RefSeq" id="WP_146935027.1">
    <property type="nucleotide sequence ID" value="NZ_CBCSHZ010000045.1"/>
</dbReference>
<name>A0A5C6ZSH4_9FLAO</name>
<protein>
    <submittedName>
        <fullName evidence="1">Uncharacterized protein</fullName>
    </submittedName>
</protein>
<reference evidence="1 2" key="1">
    <citation type="submission" date="2019-08" db="EMBL/GenBank/DDBJ databases">
        <title>Genome sequence of Gillisia hiemivivida IC154 (type strain).</title>
        <authorList>
            <person name="Bowman J.P."/>
        </authorList>
    </citation>
    <scope>NUCLEOTIDE SEQUENCE [LARGE SCALE GENOMIC DNA]</scope>
    <source>
        <strain evidence="1 2">IC154</strain>
    </source>
</reference>
<dbReference type="Proteomes" id="UP000321367">
    <property type="component" value="Unassembled WGS sequence"/>
</dbReference>
<gene>
    <name evidence="1" type="ORF">ES724_16320</name>
</gene>
<comment type="caution">
    <text evidence="1">The sequence shown here is derived from an EMBL/GenBank/DDBJ whole genome shotgun (WGS) entry which is preliminary data.</text>
</comment>
<keyword evidence="2" id="KW-1185">Reference proteome</keyword>
<dbReference type="AlphaFoldDB" id="A0A5C6ZSH4"/>
<evidence type="ECO:0000313" key="1">
    <source>
        <dbReference type="EMBL" id="TXD91631.1"/>
    </source>
</evidence>